<evidence type="ECO:0000313" key="2">
    <source>
        <dbReference type="EMBL" id="PFH35222.1"/>
    </source>
</evidence>
<evidence type="ECO:0008006" key="4">
    <source>
        <dbReference type="Google" id="ProtNLM"/>
    </source>
</evidence>
<sequence>MESTEALASLASASRLASLQHPAISSHAFDAGGACRPSVNRWPLSGLLPSSSPSPSSPPSFCLSSLQAAFLPSAVSSATSLCQLPHPSPPSSSLSSAFAFCSPYAFALPSSHSPAHPASSLASPSRPLFAAPQVASSTVSRPTLSVPGLPLSSLAPWPGAGAPGSLWPALASTPPQGASMFPSPLGLSLPPSACPSADARASSRCWLPSAVPRLSTPLAPSCRAASSWSRLLLDAAHPRRAFASFASPPVHPGHTTVSSSSLPGFQARSRAFSAAGTSSSPAVSEFVKTKAGFELLSSQAAAGAACAERQAEIPGSRAAPPRDASPPSPRAAVSSAASGGRCAEAGCGGPVAGGAEEGEKAEKGHSLTGTGNSLAEQIERALAAEACQSEPDEGQRKKRRLELAALAGSPEVASPAEGINRYGGRVSHFSRREENNGQARRSLFLMWHTLLRPESSRGSDAEADGEKAQQRSASRGRGDAGGEDARQTERDASGAEAGAGDAEERETPERRQGREEEESEPSCLLPLWMVDLISTELAKQNAGAGGGAAQDSAENPLPENRRKIQSLPTDAPQASPPDVGAATSQHLVSLCSDAVTHAKRERLGSARVSESPETGSFSRGARAEGRDAGAASECLDIPADERLWSRVAAATGLSVRLCCRAWRASLDERNFLSETRERNDETLLVRESRKGWPPRAP</sequence>
<proteinExistence type="predicted"/>
<dbReference type="GeneID" id="40311037"/>
<dbReference type="AlphaFoldDB" id="A0A2A9MIK3"/>
<feature type="compositionally biased region" description="Basic and acidic residues" evidence="1">
    <location>
        <begin position="505"/>
        <end position="514"/>
    </location>
</feature>
<feature type="region of interest" description="Disordered" evidence="1">
    <location>
        <begin position="307"/>
        <end position="337"/>
    </location>
</feature>
<feature type="compositionally biased region" description="Basic and acidic residues" evidence="1">
    <location>
        <begin position="476"/>
        <end position="493"/>
    </location>
</feature>
<feature type="compositionally biased region" description="Low complexity" evidence="1">
    <location>
        <begin position="307"/>
        <end position="322"/>
    </location>
</feature>
<evidence type="ECO:0000256" key="1">
    <source>
        <dbReference type="SAM" id="MobiDB-lite"/>
    </source>
</evidence>
<comment type="caution">
    <text evidence="2">The sequence shown here is derived from an EMBL/GenBank/DDBJ whole genome shotgun (WGS) entry which is preliminary data.</text>
</comment>
<accession>A0A2A9MIK3</accession>
<dbReference type="Proteomes" id="UP000224006">
    <property type="component" value="Chromosome V"/>
</dbReference>
<dbReference type="VEuPathDB" id="ToxoDB:BESB_061090"/>
<dbReference type="EMBL" id="NWUJ01000005">
    <property type="protein sequence ID" value="PFH35222.1"/>
    <property type="molecule type" value="Genomic_DNA"/>
</dbReference>
<protein>
    <recommendedName>
        <fullName evidence="4">F-box domain-containing protein</fullName>
    </recommendedName>
</protein>
<gene>
    <name evidence="2" type="ORF">BESB_061090</name>
</gene>
<evidence type="ECO:0000313" key="3">
    <source>
        <dbReference type="Proteomes" id="UP000224006"/>
    </source>
</evidence>
<keyword evidence="3" id="KW-1185">Reference proteome</keyword>
<feature type="region of interest" description="Disordered" evidence="1">
    <location>
        <begin position="454"/>
        <end position="523"/>
    </location>
</feature>
<name>A0A2A9MIK3_BESBE</name>
<reference evidence="2 3" key="1">
    <citation type="submission" date="2017-09" db="EMBL/GenBank/DDBJ databases">
        <title>Genome sequencing of Besnoitia besnoiti strain Bb-Ger1.</title>
        <authorList>
            <person name="Schares G."/>
            <person name="Venepally P."/>
            <person name="Lorenzi H.A."/>
        </authorList>
    </citation>
    <scope>NUCLEOTIDE SEQUENCE [LARGE SCALE GENOMIC DNA]</scope>
    <source>
        <strain evidence="2 3">Bb-Ger1</strain>
    </source>
</reference>
<feature type="compositionally biased region" description="Basic and acidic residues" evidence="1">
    <location>
        <begin position="454"/>
        <end position="469"/>
    </location>
</feature>
<organism evidence="2 3">
    <name type="scientific">Besnoitia besnoiti</name>
    <name type="common">Apicomplexan protozoan</name>
    <dbReference type="NCBI Taxonomy" id="94643"/>
    <lineage>
        <taxon>Eukaryota</taxon>
        <taxon>Sar</taxon>
        <taxon>Alveolata</taxon>
        <taxon>Apicomplexa</taxon>
        <taxon>Conoidasida</taxon>
        <taxon>Coccidia</taxon>
        <taxon>Eucoccidiorida</taxon>
        <taxon>Eimeriorina</taxon>
        <taxon>Sarcocystidae</taxon>
        <taxon>Besnoitia</taxon>
    </lineage>
</organism>
<dbReference type="RefSeq" id="XP_029219231.1">
    <property type="nucleotide sequence ID" value="XM_029364523.1"/>
</dbReference>
<feature type="region of interest" description="Disordered" evidence="1">
    <location>
        <begin position="604"/>
        <end position="624"/>
    </location>
</feature>
<dbReference type="KEGG" id="bbes:BESB_061090"/>